<evidence type="ECO:0000313" key="4">
    <source>
        <dbReference type="EMBL" id="ACP21479.1"/>
    </source>
</evidence>
<keyword evidence="5" id="KW-1185">Reference proteome</keyword>
<reference evidence="4 5" key="2">
    <citation type="journal article" date="2009" name="Appl. Environ. Microbiol.">
        <title>Rhizobium sp. strain NGR234 possesses a remarkable number of secretion systems.</title>
        <authorList>
            <person name="Schmeisser C."/>
            <person name="Liesegang H."/>
            <person name="Krysciak D."/>
            <person name="Bakkou N."/>
            <person name="Le Quere A."/>
            <person name="Wollherr A."/>
            <person name="Heinemeyer I."/>
            <person name="Morgenstern B."/>
            <person name="Pommerening-Roeser A."/>
            <person name="Flores M."/>
            <person name="Palacios R."/>
            <person name="Brenner S."/>
            <person name="Gottschalk G."/>
            <person name="Schmitz R.A."/>
            <person name="Broughton W.J."/>
            <person name="Perret X."/>
            <person name="Strittmatter A.W."/>
            <person name="Streit W.R."/>
        </authorList>
    </citation>
    <scope>NUCLEOTIDE SEQUENCE [LARGE SCALE GENOMIC DNA]</scope>
    <source>
        <strain evidence="5">NBRC 101917 / NGR234</strain>
    </source>
</reference>
<dbReference type="EMBL" id="CP000874">
    <property type="protein sequence ID" value="ACP21479.1"/>
    <property type="molecule type" value="Genomic_DNA"/>
</dbReference>
<dbReference type="PATRIC" id="fig|394.7.peg.447"/>
<dbReference type="InterPro" id="IPR021760">
    <property type="entry name" value="RepC_C"/>
</dbReference>
<feature type="region of interest" description="Disordered" evidence="1">
    <location>
        <begin position="244"/>
        <end position="318"/>
    </location>
</feature>
<reference evidence="5" key="1">
    <citation type="journal article" date="2004" name="J. Bacteriol.">
        <title>An evolutionary hot spot: the pNGR234b replicon of Rhizobium sp. strain NGR234.</title>
        <authorList>
            <person name="Streit W.R."/>
            <person name="Schmitz R.A."/>
            <person name="Perret X."/>
            <person name="Staehelin C."/>
            <person name="Deakin W.J."/>
            <person name="Raasch C."/>
            <person name="Liesegang H."/>
            <person name="Broughton W.J."/>
        </authorList>
    </citation>
    <scope>NUCLEOTIDE SEQUENCE [LARGE SCALE GENOMIC DNA]</scope>
    <source>
        <strain evidence="5">NBRC 101917 / NGR234</strain>
    </source>
</reference>
<dbReference type="SUPFAM" id="SSF46785">
    <property type="entry name" value="Winged helix' DNA-binding domain"/>
    <property type="match status" value="1"/>
</dbReference>
<organism evidence="4 5">
    <name type="scientific">Sinorhizobium fredii (strain NBRC 101917 / NGR234)</name>
    <dbReference type="NCBI Taxonomy" id="394"/>
    <lineage>
        <taxon>Bacteria</taxon>
        <taxon>Pseudomonadati</taxon>
        <taxon>Pseudomonadota</taxon>
        <taxon>Alphaproteobacteria</taxon>
        <taxon>Hyphomicrobiales</taxon>
        <taxon>Rhizobiaceae</taxon>
        <taxon>Sinorhizobium/Ensifer group</taxon>
        <taxon>Sinorhizobium</taxon>
    </lineage>
</organism>
<dbReference type="InterPro" id="IPR005090">
    <property type="entry name" value="RepC_N"/>
</dbReference>
<evidence type="ECO:0000256" key="1">
    <source>
        <dbReference type="SAM" id="MobiDB-lite"/>
    </source>
</evidence>
<feature type="domain" description="Plasmid replication protein C C-terminal" evidence="3">
    <location>
        <begin position="325"/>
        <end position="425"/>
    </location>
</feature>
<geneLocation type="plasmid" evidence="5">
    <name>sym pNGR234b</name>
</geneLocation>
<dbReference type="RefSeq" id="WP_012706086.1">
    <property type="nucleotide sequence ID" value="NC_012586.1"/>
</dbReference>
<dbReference type="InterPro" id="IPR036390">
    <property type="entry name" value="WH_DNA-bd_sf"/>
</dbReference>
<dbReference type="Pfam" id="PF11800">
    <property type="entry name" value="RP-C_C"/>
    <property type="match status" value="1"/>
</dbReference>
<accession>C3KMC0</accession>
<dbReference type="HOGENOM" id="CLU_051007_1_0_5"/>
<dbReference type="Pfam" id="PF03428">
    <property type="entry name" value="RP-C"/>
    <property type="match status" value="1"/>
</dbReference>
<protein>
    <submittedName>
        <fullName evidence="4">Replication protein C</fullName>
    </submittedName>
</protein>
<evidence type="ECO:0000259" key="3">
    <source>
        <dbReference type="Pfam" id="PF11800"/>
    </source>
</evidence>
<sequence>MERGNVTTPFGRRAMTLGMLARQIAAGDIPPKQSVDKWKLFRTVCEAKSAIGVSDRSLAVLNALLSFYPGAELSSENGLVVFPSNAQLSLRTHGMAGTTLRRHLACLVEAGLIVRRDSPNGKRYARKSRNGAIGEAFGFDLSPLLARTEEFRAAAAKLAAEKQHLRLVRERLSLCRRDIAKLLDLSRQSNPDADCQAFESAFGQLNAGLPRNAPVGFLEALLEKLGKLREQLTNRLEILLNSQKTATNDHQNGRHKQNSNPDFQFESEPGLGKDGEVSLADDCSRTESAGRTGKPHQQRPDETSSRLPDSVSPAPPVDRLRRQIPLPAVLQACPQIADYGPSGRVANWKDLMTAAIVVRTMLNVSADAFEDACLVLGYENAATLMACILERADRINSPGGYLRDLTQRARQQAFSLAPMVGALSQARRQGLRGSQSA</sequence>
<dbReference type="AlphaFoldDB" id="C3KMC0"/>
<evidence type="ECO:0000313" key="5">
    <source>
        <dbReference type="Proteomes" id="UP000001054"/>
    </source>
</evidence>
<keyword evidence="4" id="KW-0614">Plasmid</keyword>
<dbReference type="Proteomes" id="UP000001054">
    <property type="component" value="Plasmid pNGR234b"/>
</dbReference>
<dbReference type="KEGG" id="rhi:NGR_b00050"/>
<feature type="domain" description="Plasmid replication protein C N-terminal" evidence="2">
    <location>
        <begin position="13"/>
        <end position="184"/>
    </location>
</feature>
<dbReference type="InterPro" id="IPR047611">
    <property type="entry name" value="RepABC_RepC"/>
</dbReference>
<proteinExistence type="predicted"/>
<gene>
    <name evidence="4" type="primary">repC</name>
    <name evidence="4" type="ordered locus">NGR_b00050</name>
</gene>
<evidence type="ECO:0000259" key="2">
    <source>
        <dbReference type="Pfam" id="PF03428"/>
    </source>
</evidence>
<dbReference type="OrthoDB" id="7488837at2"/>
<dbReference type="NCBIfam" id="NF010396">
    <property type="entry name" value="PRK13824.1"/>
    <property type="match status" value="1"/>
</dbReference>
<name>C3KMC0_SINFN</name>
<dbReference type="NCBIfam" id="NF040974">
    <property type="entry name" value="RepABC_RepC"/>
    <property type="match status" value="1"/>
</dbReference>